<dbReference type="Gene3D" id="3.40.50.360">
    <property type="match status" value="1"/>
</dbReference>
<dbReference type="OrthoDB" id="2146857at2"/>
<evidence type="ECO:0000259" key="1">
    <source>
        <dbReference type="PROSITE" id="PS50902"/>
    </source>
</evidence>
<evidence type="ECO:0000313" key="2">
    <source>
        <dbReference type="EMBL" id="KAB2953099.1"/>
    </source>
</evidence>
<dbReference type="InterPro" id="IPR008254">
    <property type="entry name" value="Flavodoxin/NO_synth"/>
</dbReference>
<dbReference type="PANTHER" id="PTHR38030">
    <property type="entry name" value="PROTOPORPHYRINOGEN IX DEHYDROGENASE [MENAQUINONE]"/>
    <property type="match status" value="1"/>
</dbReference>
<feature type="domain" description="Flavodoxin-like" evidence="1">
    <location>
        <begin position="12"/>
        <end position="166"/>
    </location>
</feature>
<reference evidence="2 3" key="1">
    <citation type="submission" date="2019-10" db="EMBL/GenBank/DDBJ databases">
        <title>Whole-genome sequence of the extremophile Heliorestis acidaminivorans DSM 24790.</title>
        <authorList>
            <person name="Kyndt J.A."/>
            <person name="Meyer T.E."/>
        </authorList>
    </citation>
    <scope>NUCLEOTIDE SEQUENCE [LARGE SCALE GENOMIC DNA]</scope>
    <source>
        <strain evidence="2 3">DSM 24790</strain>
    </source>
</reference>
<name>A0A6I0ERV7_9FIRM</name>
<dbReference type="EMBL" id="WBXO01000004">
    <property type="protein sequence ID" value="KAB2953099.1"/>
    <property type="molecule type" value="Genomic_DNA"/>
</dbReference>
<dbReference type="GO" id="GO:0006783">
    <property type="term" value="P:heme biosynthetic process"/>
    <property type="evidence" value="ECO:0007669"/>
    <property type="project" value="TreeGrafter"/>
</dbReference>
<dbReference type="Pfam" id="PF12724">
    <property type="entry name" value="Flavodoxin_5"/>
    <property type="match status" value="1"/>
</dbReference>
<accession>A0A6I0ERV7</accession>
<dbReference type="PANTHER" id="PTHR38030:SF2">
    <property type="entry name" value="PROTOPORPHYRINOGEN IX DEHYDROGENASE [QUINONE]"/>
    <property type="match status" value="1"/>
</dbReference>
<gene>
    <name evidence="2" type="ORF">F9B85_07500</name>
</gene>
<proteinExistence type="predicted"/>
<dbReference type="InterPro" id="IPR029039">
    <property type="entry name" value="Flavoprotein-like_sf"/>
</dbReference>
<organism evidence="2 3">
    <name type="scientific">Heliorestis acidaminivorans</name>
    <dbReference type="NCBI Taxonomy" id="553427"/>
    <lineage>
        <taxon>Bacteria</taxon>
        <taxon>Bacillati</taxon>
        <taxon>Bacillota</taxon>
        <taxon>Clostridia</taxon>
        <taxon>Eubacteriales</taxon>
        <taxon>Heliobacteriaceae</taxon>
        <taxon>Heliorestis</taxon>
    </lineage>
</organism>
<dbReference type="InterPro" id="IPR026816">
    <property type="entry name" value="Flavodoxin_dom"/>
</dbReference>
<keyword evidence="3" id="KW-1185">Reference proteome</keyword>
<dbReference type="GO" id="GO:0010181">
    <property type="term" value="F:FMN binding"/>
    <property type="evidence" value="ECO:0007669"/>
    <property type="project" value="InterPro"/>
</dbReference>
<dbReference type="PROSITE" id="PS50902">
    <property type="entry name" value="FLAVODOXIN_LIKE"/>
    <property type="match status" value="1"/>
</dbReference>
<dbReference type="InterPro" id="IPR052200">
    <property type="entry name" value="Protoporphyrinogen_IX_DH"/>
</dbReference>
<protein>
    <submittedName>
        <fullName evidence="2">Flavodoxin</fullName>
    </submittedName>
</protein>
<dbReference type="GO" id="GO:0070819">
    <property type="term" value="F:menaquinone-dependent protoporphyrinogen oxidase activity"/>
    <property type="evidence" value="ECO:0007669"/>
    <property type="project" value="TreeGrafter"/>
</dbReference>
<sequence>MNLMIGELCVNILIAYVTKHGTTEACAKKLAEKLEGSVTLVDVKKDPAATAQGYDKIILGVPIYGGDIEREMKHFVHQNFPQIMGKPLGLYICGLFEGEKGLAGLKKAYPEQLLKKAIVADLFGGSVVQSKLGFLERPIFRMVTKIKTDYSNVSDEKIAAFAERMNANIAPKKSKAN</sequence>
<dbReference type="GO" id="GO:0016651">
    <property type="term" value="F:oxidoreductase activity, acting on NAD(P)H"/>
    <property type="evidence" value="ECO:0007669"/>
    <property type="project" value="UniProtKB-ARBA"/>
</dbReference>
<evidence type="ECO:0000313" key="3">
    <source>
        <dbReference type="Proteomes" id="UP000468766"/>
    </source>
</evidence>
<comment type="caution">
    <text evidence="2">The sequence shown here is derived from an EMBL/GenBank/DDBJ whole genome shotgun (WGS) entry which is preliminary data.</text>
</comment>
<dbReference type="AlphaFoldDB" id="A0A6I0ERV7"/>
<dbReference type="SUPFAM" id="SSF52218">
    <property type="entry name" value="Flavoproteins"/>
    <property type="match status" value="1"/>
</dbReference>
<dbReference type="Proteomes" id="UP000468766">
    <property type="component" value="Unassembled WGS sequence"/>
</dbReference>